<dbReference type="EMBL" id="BT133661">
    <property type="protein sequence ID" value="AFK33456.1"/>
    <property type="molecule type" value="mRNA"/>
</dbReference>
<protein>
    <submittedName>
        <fullName evidence="1">Uncharacterized protein</fullName>
    </submittedName>
</protein>
<reference evidence="1" key="1">
    <citation type="submission" date="2012-05" db="EMBL/GenBank/DDBJ databases">
        <authorList>
            <person name="Krishnakumar V."/>
            <person name="Cheung F."/>
            <person name="Xiao Y."/>
            <person name="Chan A."/>
            <person name="Moskal W.A."/>
            <person name="Town C.D."/>
        </authorList>
    </citation>
    <scope>NUCLEOTIDE SEQUENCE</scope>
</reference>
<evidence type="ECO:0000313" key="1">
    <source>
        <dbReference type="EMBL" id="AFK33456.1"/>
    </source>
</evidence>
<sequence>MASDDHGGLRLSLPSQVLTLRFSPWSPMVFTLRFSPWPPMKTRVMPRTRRFTMADEDYDDVDMGTLDFKK</sequence>
<organism evidence="1">
    <name type="scientific">Lotus japonicus</name>
    <name type="common">Lotus corniculatus var. japonicus</name>
    <dbReference type="NCBI Taxonomy" id="34305"/>
    <lineage>
        <taxon>Eukaryota</taxon>
        <taxon>Viridiplantae</taxon>
        <taxon>Streptophyta</taxon>
        <taxon>Embryophyta</taxon>
        <taxon>Tracheophyta</taxon>
        <taxon>Spermatophyta</taxon>
        <taxon>Magnoliopsida</taxon>
        <taxon>eudicotyledons</taxon>
        <taxon>Gunneridae</taxon>
        <taxon>Pentapetalae</taxon>
        <taxon>rosids</taxon>
        <taxon>fabids</taxon>
        <taxon>Fabales</taxon>
        <taxon>Fabaceae</taxon>
        <taxon>Papilionoideae</taxon>
        <taxon>50 kb inversion clade</taxon>
        <taxon>NPAAA clade</taxon>
        <taxon>Hologalegina</taxon>
        <taxon>robinioid clade</taxon>
        <taxon>Loteae</taxon>
        <taxon>Lotus</taxon>
    </lineage>
</organism>
<accession>I3RZL4</accession>
<proteinExistence type="evidence at transcript level"/>
<name>I3RZL4_LOTJA</name>
<dbReference type="AlphaFoldDB" id="I3RZL4"/>